<protein>
    <submittedName>
        <fullName evidence="2">Uncharacterized protein</fullName>
    </submittedName>
</protein>
<organism evidence="2 3">
    <name type="scientific">Acropora cervicornis</name>
    <name type="common">Staghorn coral</name>
    <dbReference type="NCBI Taxonomy" id="6130"/>
    <lineage>
        <taxon>Eukaryota</taxon>
        <taxon>Metazoa</taxon>
        <taxon>Cnidaria</taxon>
        <taxon>Anthozoa</taxon>
        <taxon>Hexacorallia</taxon>
        <taxon>Scleractinia</taxon>
        <taxon>Astrocoeniina</taxon>
        <taxon>Acroporidae</taxon>
        <taxon>Acropora</taxon>
    </lineage>
</organism>
<reference evidence="2" key="1">
    <citation type="journal article" date="2023" name="G3 (Bethesda)">
        <title>Whole genome assembly and annotation of the endangered Caribbean coral Acropora cervicornis.</title>
        <authorList>
            <person name="Selwyn J.D."/>
            <person name="Vollmer S.V."/>
        </authorList>
    </citation>
    <scope>NUCLEOTIDE SEQUENCE</scope>
    <source>
        <strain evidence="2">K2</strain>
    </source>
</reference>
<dbReference type="PANTHER" id="PTHR47331">
    <property type="entry name" value="PHD-TYPE DOMAIN-CONTAINING PROTEIN"/>
    <property type="match status" value="1"/>
</dbReference>
<evidence type="ECO:0000313" key="2">
    <source>
        <dbReference type="EMBL" id="KAK2547774.1"/>
    </source>
</evidence>
<sequence length="429" mass="51039">LKQVLQEIDTVKRTFAELNEARNTVEGKHDIYTIHLTEEEVEQSESWITELQELYNEAATIQGQYMNEQIQIEKKQREERNRQEAIRMEQERLQSLMEQINKKKKSMETIFETLTKHAQSLMESQSNELDATLTNCNELHNKALELVDSKHAEYEIEWIRNVHAHYYEIESFVVKEIDHDNVRKQNLLQLEKVKMPLFTGRIRDYLRFKWTLRNRSCRQLTSKVHRTIKEEKELALIEKNLHCDQEAQRWIAEYPWIRDPKDLPDNIKAAFAKLISTERRLAKNSEHGKVYKEQTRDMVNRGVARKLTKAELKNYRGPIHFISHHEVLKPDSKSTPVRIVFNSSVKYMGHVLNEYWAKANESEVLSQVNSIYDPLGFAGPYTVRAKILMRKLWTYETKLDWDDPIPEEYGREWMTCFSDLPQMERIMVK</sequence>
<dbReference type="Proteomes" id="UP001249851">
    <property type="component" value="Unassembled WGS sequence"/>
</dbReference>
<accession>A0AAD9URZ6</accession>
<name>A0AAD9URZ6_ACRCE</name>
<keyword evidence="1" id="KW-0175">Coiled coil</keyword>
<dbReference type="InterPro" id="IPR008042">
    <property type="entry name" value="Retrotrans_Pao"/>
</dbReference>
<dbReference type="AlphaFoldDB" id="A0AAD9URZ6"/>
<feature type="coiled-coil region" evidence="1">
    <location>
        <begin position="86"/>
        <end position="142"/>
    </location>
</feature>
<feature type="non-terminal residue" evidence="2">
    <location>
        <position position="1"/>
    </location>
</feature>
<dbReference type="Pfam" id="PF05380">
    <property type="entry name" value="Peptidase_A17"/>
    <property type="match status" value="1"/>
</dbReference>
<evidence type="ECO:0000313" key="3">
    <source>
        <dbReference type="Proteomes" id="UP001249851"/>
    </source>
</evidence>
<dbReference type="PANTHER" id="PTHR47331:SF5">
    <property type="entry name" value="RIBONUCLEASE H"/>
    <property type="match status" value="1"/>
</dbReference>
<comment type="caution">
    <text evidence="2">The sequence shown here is derived from an EMBL/GenBank/DDBJ whole genome shotgun (WGS) entry which is preliminary data.</text>
</comment>
<keyword evidence="3" id="KW-1185">Reference proteome</keyword>
<gene>
    <name evidence="2" type="ORF">P5673_032183</name>
</gene>
<evidence type="ECO:0000256" key="1">
    <source>
        <dbReference type="SAM" id="Coils"/>
    </source>
</evidence>
<reference evidence="2" key="2">
    <citation type="journal article" date="2023" name="Science">
        <title>Genomic signatures of disease resistance in endangered staghorn corals.</title>
        <authorList>
            <person name="Vollmer S.V."/>
            <person name="Selwyn J.D."/>
            <person name="Despard B.A."/>
            <person name="Roesel C.L."/>
        </authorList>
    </citation>
    <scope>NUCLEOTIDE SEQUENCE</scope>
    <source>
        <strain evidence="2">K2</strain>
    </source>
</reference>
<proteinExistence type="predicted"/>
<dbReference type="EMBL" id="JARQWQ010000168">
    <property type="protein sequence ID" value="KAK2547774.1"/>
    <property type="molecule type" value="Genomic_DNA"/>
</dbReference>